<dbReference type="SUPFAM" id="SSF55874">
    <property type="entry name" value="ATPase domain of HSP90 chaperone/DNA topoisomerase II/histidine kinase"/>
    <property type="match status" value="1"/>
</dbReference>
<dbReference type="GO" id="GO:0030544">
    <property type="term" value="F:Hsp70 protein binding"/>
    <property type="evidence" value="ECO:0007669"/>
    <property type="project" value="TreeGrafter"/>
</dbReference>
<feature type="domain" description="Sacsin/Nov" evidence="1">
    <location>
        <begin position="865"/>
        <end position="931"/>
    </location>
</feature>
<dbReference type="NCBIfam" id="NF047352">
    <property type="entry name" value="P_loop_sacsin"/>
    <property type="match status" value="1"/>
</dbReference>
<feature type="domain" description="Sacsin/Nov" evidence="1">
    <location>
        <begin position="713"/>
        <end position="856"/>
    </location>
</feature>
<name>A0A1I8JRM9_9PLAT</name>
<evidence type="ECO:0000313" key="3">
    <source>
        <dbReference type="WBParaSite" id="snap_masked-unitig_41117-processed-gene-0.0-mRNA-1"/>
    </source>
</evidence>
<dbReference type="Pfam" id="PF25794">
    <property type="entry name" value="SACS"/>
    <property type="match status" value="3"/>
</dbReference>
<reference evidence="3" key="1">
    <citation type="submission" date="2016-11" db="UniProtKB">
        <authorList>
            <consortium name="WormBaseParasite"/>
        </authorList>
    </citation>
    <scope>IDENTIFICATION</scope>
</reference>
<dbReference type="InterPro" id="IPR058210">
    <property type="entry name" value="SACS/Nov_dom"/>
</dbReference>
<dbReference type="InterPro" id="IPR052972">
    <property type="entry name" value="Sacsin_chaperone_reg"/>
</dbReference>
<sequence>MLAKYPHQFAPYTGVMGCGPDLGAEPYPGTLIRLPLRTQEQAGESQICQRAYSEQEMRDLLDKTAQQARHLLLFTQSVSSFRLLHLRDGLDGSLQTDTLLKVSRSLIKCIRPLPGTSESADLRSQTRVLAAAAEYLAGDNGGAVDGSFAGQLKLHIDVQINETEAKRVGIDTNVAITASDNWLLSVALGSGESLEMSRQREGLSLPVASVAIRLSAGGTAIEPVNRGVAFCFLPLPIESPLLFHVNAAFAVTSSRRYLEEATMDEAEGRWHPGRWNAALLREAACAALVSALERLTAENITGAPSIWPLLEANNGLSSPKVIALQASFTPRWAGGRWLKLFSLDESALGAAALGFEAANVVRRLARSLVPAGSGLAEGLASSVQAAATLVGEVFVANFLEQLNSLWDSSDDERHLCSEFLKFLLKNLSREDIAPQDPTVWLMSEGIRSMLKSSHFLPDQSNRLCRVSDLLDPDCAAAALYFPTDSVFPRTDFKDDYSLRPVLISLGLQSQIPFDHVLERANTVSALSQENRLEDALKRARSLMKYLDLNRLNFKIAFLASVEFLPAKRKPDDCSLHWRSDDYPVTQLFAPEVLFESKQETLGSLCQVLEEIHENKSGSALTDSERKSCIELLTRLSELSELPEPSEIFAPDHEGFLVRCSHLCFGSVKWLTKVDKLRFAHKDLAYGVCEKLRIPDQRVQTLRKHHVPLPFGQKEELTTRLKGILQGYPLGIEIFKELVQNADDAGATRLHFINDRRNLGTEKVLSDEWKALQGPALVVVNDTTFNDEDIEGIQKLGVGSKGSQPWKTGQYGIGFNCVYHVTDVPMFLSDNRVLCVMDPHCRHMPHANTESPGGMYKDEGLDETTTGSTVFRLPLRTLETARLSEIFPAAKPLNSDDIYKLFKEFAEDLAEILLFLSSVKTIQLSELGTDGKLTKVFETSSTISDPSACIRFRGECQKIGRQLVQKDFDPKLLHSCTQEVYEATISTHNSFLQEPDSTSSKWIVAQQLGLPADSASVIPSKDQSKLGYAVSNGEWKALPK</sequence>
<organism evidence="2 3">
    <name type="scientific">Macrostomum lignano</name>
    <dbReference type="NCBI Taxonomy" id="282301"/>
    <lineage>
        <taxon>Eukaryota</taxon>
        <taxon>Metazoa</taxon>
        <taxon>Spiralia</taxon>
        <taxon>Lophotrochozoa</taxon>
        <taxon>Platyhelminthes</taxon>
        <taxon>Rhabditophora</taxon>
        <taxon>Macrostomorpha</taxon>
        <taxon>Macrostomida</taxon>
        <taxon>Macrostomidae</taxon>
        <taxon>Macrostomum</taxon>
    </lineage>
</organism>
<keyword evidence="2" id="KW-1185">Reference proteome</keyword>
<evidence type="ECO:0000259" key="1">
    <source>
        <dbReference type="Pfam" id="PF25794"/>
    </source>
</evidence>
<proteinExistence type="predicted"/>
<dbReference type="InterPro" id="IPR036890">
    <property type="entry name" value="HATPase_C_sf"/>
</dbReference>
<accession>A0A1I8JRM9</accession>
<dbReference type="PROSITE" id="PS51257">
    <property type="entry name" value="PROKAR_LIPOPROTEIN"/>
    <property type="match status" value="1"/>
</dbReference>
<dbReference type="AlphaFoldDB" id="A0A1I8JRM9"/>
<feature type="domain" description="Sacsin/Nov" evidence="1">
    <location>
        <begin position="4"/>
        <end position="89"/>
    </location>
</feature>
<evidence type="ECO:0000313" key="2">
    <source>
        <dbReference type="Proteomes" id="UP000095280"/>
    </source>
</evidence>
<dbReference type="PANTHER" id="PTHR15600">
    <property type="entry name" value="SACSIN"/>
    <property type="match status" value="1"/>
</dbReference>
<dbReference type="PANTHER" id="PTHR15600:SF42">
    <property type="entry name" value="SACSIN"/>
    <property type="match status" value="1"/>
</dbReference>
<protein>
    <submittedName>
        <fullName evidence="3">Mab-21 domain-containing protein</fullName>
    </submittedName>
</protein>
<dbReference type="WBParaSite" id="snap_masked-unitig_41117-processed-gene-0.0-mRNA-1">
    <property type="protein sequence ID" value="snap_masked-unitig_41117-processed-gene-0.0-mRNA-1"/>
    <property type="gene ID" value="snap_masked-unitig_41117-processed-gene-0.0"/>
</dbReference>
<dbReference type="Proteomes" id="UP000095280">
    <property type="component" value="Unplaced"/>
</dbReference>